<comment type="caution">
    <text evidence="4">The sequence shown here is derived from an EMBL/GenBank/DDBJ whole genome shotgun (WGS) entry which is preliminary data.</text>
</comment>
<dbReference type="GO" id="GO:0016491">
    <property type="term" value="F:oxidoreductase activity"/>
    <property type="evidence" value="ECO:0007669"/>
    <property type="project" value="UniProtKB-KW"/>
</dbReference>
<sequence length="275" mass="30036">MKTVIITGASNGMGYEAALLFAKKGWRVFAGARRVEKIPTASNLTSLKLDVTNSISNTEFIAAILKQTDRIDVLINNAGYGEYGPAEEIPMENIRKQFETNFFGAVELTQLVLPTMRAQKSGRIINISSIGGDLYMPLGAYYHATKAALQQWSDALDSEIKPFGVRSLIVQPGGTASSWGAIAMENAMKNLKTNSPYAPTVRAVQSALSGEHFGTGATSADLAALFYKAATDATPKRRYFHSFGDRTVVHIARAYPRLFSKLLAFMVKRLTKVEK</sequence>
<dbReference type="PANTHER" id="PTHR44169:SF6">
    <property type="entry name" value="NADPH-DEPENDENT 1-ACYLDIHYDROXYACETONE PHOSPHATE REDUCTASE"/>
    <property type="match status" value="1"/>
</dbReference>
<keyword evidence="2" id="KW-0560">Oxidoreductase</keyword>
<proteinExistence type="inferred from homology"/>
<dbReference type="PRINTS" id="PR00080">
    <property type="entry name" value="SDRFAMILY"/>
</dbReference>
<dbReference type="CDD" id="cd05374">
    <property type="entry name" value="17beta-HSD-like_SDR_c"/>
    <property type="match status" value="1"/>
</dbReference>
<evidence type="ECO:0000313" key="5">
    <source>
        <dbReference type="Proteomes" id="UP000439550"/>
    </source>
</evidence>
<dbReference type="EMBL" id="WITJ01000002">
    <property type="protein sequence ID" value="MQW38729.1"/>
    <property type="molecule type" value="Genomic_DNA"/>
</dbReference>
<keyword evidence="5" id="KW-1185">Reference proteome</keyword>
<evidence type="ECO:0000256" key="3">
    <source>
        <dbReference type="RuleBase" id="RU000363"/>
    </source>
</evidence>
<gene>
    <name evidence="4" type="ORF">GHI93_02025</name>
</gene>
<protein>
    <submittedName>
        <fullName evidence="4">SDR family NAD(P)-dependent oxidoreductase</fullName>
    </submittedName>
</protein>
<dbReference type="Gene3D" id="3.40.50.720">
    <property type="entry name" value="NAD(P)-binding Rossmann-like Domain"/>
    <property type="match status" value="1"/>
</dbReference>
<evidence type="ECO:0000313" key="4">
    <source>
        <dbReference type="EMBL" id="MQW38729.1"/>
    </source>
</evidence>
<dbReference type="PANTHER" id="PTHR44169">
    <property type="entry name" value="NADPH-DEPENDENT 1-ACYLDIHYDROXYACETONE PHOSPHATE REDUCTASE"/>
    <property type="match status" value="1"/>
</dbReference>
<dbReference type="SUPFAM" id="SSF51735">
    <property type="entry name" value="NAD(P)-binding Rossmann-fold domains"/>
    <property type="match status" value="1"/>
</dbReference>
<dbReference type="Proteomes" id="UP000439550">
    <property type="component" value="Unassembled WGS sequence"/>
</dbReference>
<dbReference type="Pfam" id="PF00106">
    <property type="entry name" value="adh_short"/>
    <property type="match status" value="1"/>
</dbReference>
<dbReference type="InterPro" id="IPR002347">
    <property type="entry name" value="SDR_fam"/>
</dbReference>
<evidence type="ECO:0000256" key="1">
    <source>
        <dbReference type="ARBA" id="ARBA00006484"/>
    </source>
</evidence>
<dbReference type="InterPro" id="IPR036291">
    <property type="entry name" value="NAD(P)-bd_dom_sf"/>
</dbReference>
<dbReference type="PRINTS" id="PR00081">
    <property type="entry name" value="GDHRDH"/>
</dbReference>
<dbReference type="AlphaFoldDB" id="A0A7X1Z6V5"/>
<name>A0A7X1Z6V5_9LACT</name>
<comment type="similarity">
    <text evidence="1 3">Belongs to the short-chain dehydrogenases/reductases (SDR) family.</text>
</comment>
<reference evidence="4 5" key="1">
    <citation type="submission" date="2019-10" db="EMBL/GenBank/DDBJ databases">
        <authorList>
            <person name="Dong K."/>
        </authorList>
    </citation>
    <scope>NUCLEOTIDE SEQUENCE [LARGE SCALE GENOMIC DNA]</scope>
    <source>
        <strain evidence="4 5">DSM 28960</strain>
    </source>
</reference>
<evidence type="ECO:0000256" key="2">
    <source>
        <dbReference type="ARBA" id="ARBA00023002"/>
    </source>
</evidence>
<organism evidence="4 5">
    <name type="scientific">Lactococcus hircilactis</name>
    <dbReference type="NCBI Taxonomy" id="1494462"/>
    <lineage>
        <taxon>Bacteria</taxon>
        <taxon>Bacillati</taxon>
        <taxon>Bacillota</taxon>
        <taxon>Bacilli</taxon>
        <taxon>Lactobacillales</taxon>
        <taxon>Streptococcaceae</taxon>
        <taxon>Lactococcus</taxon>
    </lineage>
</organism>
<dbReference type="OrthoDB" id="9775296at2"/>
<dbReference type="RefSeq" id="WP_153495133.1">
    <property type="nucleotide sequence ID" value="NZ_CBCRWP010000002.1"/>
</dbReference>
<accession>A0A7X1Z6V5</accession>